<dbReference type="InterPro" id="IPR036739">
    <property type="entry name" value="SLC41_membr_dom_sf"/>
</dbReference>
<reference evidence="11" key="1">
    <citation type="journal article" date="2005" name="Int. J. Syst. Evol. Microbiol.">
        <title>Methanofollis formosanus sp. nov., isolated from a fish pond.</title>
        <authorList>
            <person name="Wu S.Y."/>
            <person name="Chen S.C."/>
            <person name="Lai M.C."/>
        </authorList>
    </citation>
    <scope>NUCLEOTIDE SEQUENCE</scope>
    <source>
        <strain evidence="11">ML15</strain>
    </source>
</reference>
<dbReference type="InterPro" id="IPR006667">
    <property type="entry name" value="SLC41_membr_dom"/>
</dbReference>
<feature type="transmembrane region" description="Helical" evidence="9">
    <location>
        <begin position="196"/>
        <end position="215"/>
    </location>
</feature>
<evidence type="ECO:0000256" key="9">
    <source>
        <dbReference type="SAM" id="Phobius"/>
    </source>
</evidence>
<dbReference type="OrthoDB" id="86118at2157"/>
<feature type="transmembrane region" description="Helical" evidence="9">
    <location>
        <begin position="253"/>
        <end position="276"/>
    </location>
</feature>
<keyword evidence="5" id="KW-0460">Magnesium</keyword>
<dbReference type="AlphaFoldDB" id="A0A8G0ZYQ9"/>
<dbReference type="KEGG" id="mfk:E2N92_01940"/>
<dbReference type="Gene3D" id="1.10.357.20">
    <property type="entry name" value="SLC41 divalent cation transporters, integral membrane domain"/>
    <property type="match status" value="2"/>
</dbReference>
<accession>A0A8G0ZYQ9</accession>
<evidence type="ECO:0000256" key="1">
    <source>
        <dbReference type="ARBA" id="ARBA00004141"/>
    </source>
</evidence>
<dbReference type="Proteomes" id="UP000826709">
    <property type="component" value="Chromosome"/>
</dbReference>
<evidence type="ECO:0000313" key="12">
    <source>
        <dbReference type="Proteomes" id="UP000826709"/>
    </source>
</evidence>
<feature type="transmembrane region" description="Helical" evidence="9">
    <location>
        <begin position="307"/>
        <end position="329"/>
    </location>
</feature>
<keyword evidence="6 9" id="KW-1133">Transmembrane helix</keyword>
<protein>
    <submittedName>
        <fullName evidence="11">Magnesium transporter MgtE</fullName>
    </submittedName>
</protein>
<evidence type="ECO:0000313" key="11">
    <source>
        <dbReference type="EMBL" id="QYZ78277.1"/>
    </source>
</evidence>
<feature type="transmembrane region" description="Helical" evidence="9">
    <location>
        <begin position="164"/>
        <end position="190"/>
    </location>
</feature>
<feature type="transmembrane region" description="Helical" evidence="9">
    <location>
        <begin position="227"/>
        <end position="247"/>
    </location>
</feature>
<dbReference type="EMBL" id="CP037968">
    <property type="protein sequence ID" value="QYZ78277.1"/>
    <property type="molecule type" value="Genomic_DNA"/>
</dbReference>
<keyword evidence="7" id="KW-0406">Ion transport</keyword>
<dbReference type="Pfam" id="PF01769">
    <property type="entry name" value="MgtE"/>
    <property type="match status" value="2"/>
</dbReference>
<keyword evidence="12" id="KW-1185">Reference proteome</keyword>
<feature type="domain" description="SLC41A/MgtE integral membrane" evidence="10">
    <location>
        <begin position="52"/>
        <end position="182"/>
    </location>
</feature>
<dbReference type="GO" id="GO:0008324">
    <property type="term" value="F:monoatomic cation transmembrane transporter activity"/>
    <property type="evidence" value="ECO:0007669"/>
    <property type="project" value="InterPro"/>
</dbReference>
<dbReference type="GO" id="GO:0016020">
    <property type="term" value="C:membrane"/>
    <property type="evidence" value="ECO:0007669"/>
    <property type="project" value="UniProtKB-SubCell"/>
</dbReference>
<comment type="subcellular location">
    <subcellularLocation>
        <location evidence="1">Membrane</location>
        <topology evidence="1">Multi-pass membrane protein</topology>
    </subcellularLocation>
</comment>
<evidence type="ECO:0000256" key="8">
    <source>
        <dbReference type="ARBA" id="ARBA00023136"/>
    </source>
</evidence>
<proteinExistence type="inferred from homology"/>
<dbReference type="SUPFAM" id="SSF161093">
    <property type="entry name" value="MgtE membrane domain-like"/>
    <property type="match status" value="2"/>
</dbReference>
<feature type="transmembrane region" description="Helical" evidence="9">
    <location>
        <begin position="335"/>
        <end position="361"/>
    </location>
</feature>
<organism evidence="11 12">
    <name type="scientific">Methanofollis formosanus</name>
    <dbReference type="NCBI Taxonomy" id="299308"/>
    <lineage>
        <taxon>Archaea</taxon>
        <taxon>Methanobacteriati</taxon>
        <taxon>Methanobacteriota</taxon>
        <taxon>Stenosarchaea group</taxon>
        <taxon>Methanomicrobia</taxon>
        <taxon>Methanomicrobiales</taxon>
        <taxon>Methanomicrobiaceae</taxon>
        <taxon>Methanofollis</taxon>
    </lineage>
</organism>
<sequence>MSAGNGLGREQRLFLTGLLALLVSTAIAVVAGSYLSSIRETLALIPGLLVLVPPTINMRGSISGVLASRLSSSMHLGEFAPDCRGGVLTENLHAAFILTVATALALGFIAKLAAWAFGIEVIAAGDLVLISVIAGILSGLIVMGFTVLVSVLSYRRGVDMDMIAAPAVTTLGDLVTIPVLAVTAVTVTALPMGWRMTLLAGVLVIAAGASVYSWMHGARARDIVSEILPLLVGLSVLGTVAGVTYTMDLDRLVAVGALLILIPPFAGICGSIGGILCSRLGTWMHLGLIEPSIRPSRAVGVQFVQSYLFTFLLLPLMAALAHGAALLLGAASPGLLTMVGIALGAGVVVMSIVNGIAYLTASISFRYGFDPDNFGIPVITSVIDLLGAVVLISVINLFL</sequence>
<keyword evidence="3" id="KW-0813">Transport</keyword>
<evidence type="ECO:0000256" key="5">
    <source>
        <dbReference type="ARBA" id="ARBA00022842"/>
    </source>
</evidence>
<feature type="domain" description="SLC41A/MgtE integral membrane" evidence="10">
    <location>
        <begin position="262"/>
        <end position="393"/>
    </location>
</feature>
<reference evidence="11" key="2">
    <citation type="submission" date="2019-03" db="EMBL/GenBank/DDBJ databases">
        <authorList>
            <person name="Chen S.-C."/>
            <person name="Wu S.-Y."/>
            <person name="Lai M.-C."/>
        </authorList>
    </citation>
    <scope>NUCLEOTIDE SEQUENCE</scope>
    <source>
        <strain evidence="11">ML15</strain>
    </source>
</reference>
<dbReference type="InterPro" id="IPR045349">
    <property type="entry name" value="SLC41A1-3"/>
</dbReference>
<evidence type="ECO:0000256" key="4">
    <source>
        <dbReference type="ARBA" id="ARBA00022692"/>
    </source>
</evidence>
<dbReference type="PANTHER" id="PTHR16228">
    <property type="entry name" value="DIVALENT CATION TRANSPORTER SOLUTE CARRIER FAMILY 41"/>
    <property type="match status" value="1"/>
</dbReference>
<evidence type="ECO:0000256" key="6">
    <source>
        <dbReference type="ARBA" id="ARBA00022989"/>
    </source>
</evidence>
<feature type="transmembrane region" description="Helical" evidence="9">
    <location>
        <begin position="94"/>
        <end position="117"/>
    </location>
</feature>
<name>A0A8G0ZYQ9_9EURY</name>
<gene>
    <name evidence="11" type="ORF">E2N92_01940</name>
</gene>
<evidence type="ECO:0000256" key="2">
    <source>
        <dbReference type="ARBA" id="ARBA00009749"/>
    </source>
</evidence>
<feature type="transmembrane region" description="Helical" evidence="9">
    <location>
        <begin position="373"/>
        <end position="398"/>
    </location>
</feature>
<feature type="transmembrane region" description="Helical" evidence="9">
    <location>
        <begin position="129"/>
        <end position="152"/>
    </location>
</feature>
<evidence type="ECO:0000256" key="3">
    <source>
        <dbReference type="ARBA" id="ARBA00022448"/>
    </source>
</evidence>
<feature type="transmembrane region" description="Helical" evidence="9">
    <location>
        <begin position="44"/>
        <end position="67"/>
    </location>
</feature>
<dbReference type="PANTHER" id="PTHR16228:SF7">
    <property type="entry name" value="SLC41A_MGTE INTEGRAL MEMBRANE DOMAIN-CONTAINING PROTEIN"/>
    <property type="match status" value="1"/>
</dbReference>
<comment type="similarity">
    <text evidence="2">Belongs to the SLC41A transporter family.</text>
</comment>
<keyword evidence="4 9" id="KW-0812">Transmembrane</keyword>
<dbReference type="RefSeq" id="WP_220682021.1">
    <property type="nucleotide sequence ID" value="NZ_CP037968.1"/>
</dbReference>
<evidence type="ECO:0000259" key="10">
    <source>
        <dbReference type="Pfam" id="PF01769"/>
    </source>
</evidence>
<keyword evidence="8 9" id="KW-0472">Membrane</keyword>
<evidence type="ECO:0000256" key="7">
    <source>
        <dbReference type="ARBA" id="ARBA00023065"/>
    </source>
</evidence>